<gene>
    <name evidence="2" type="ORF">CUNI_LOCUS10799</name>
</gene>
<sequence>MATAGLILTVSSLVCFIAGVASQAATDASSHCSYLVNSVSRFQPNAAAFKIYTRSRSPRVTSGEPIEVTIGPFSSSLNFFNFTDFILYATPLNTANLEVEFVGTGQPHVGVFQLFDKWRAGAGGLNCNPRSRAEDSVGAFEERLLATFKQYYPNNPMLSRYHAPARNQVSVLWWPTKEALLYPEIKFVANIKSMGNWFKLQSTPWKVNRPVDQWAS</sequence>
<feature type="chain" id="PRO_5035946387" evidence="1">
    <location>
        <begin position="23"/>
        <end position="216"/>
    </location>
</feature>
<feature type="signal peptide" evidence="1">
    <location>
        <begin position="1"/>
        <end position="22"/>
    </location>
</feature>
<evidence type="ECO:0000313" key="2">
    <source>
        <dbReference type="EMBL" id="CAG5125241.1"/>
    </source>
</evidence>
<dbReference type="Proteomes" id="UP000678393">
    <property type="component" value="Unassembled WGS sequence"/>
</dbReference>
<protein>
    <submittedName>
        <fullName evidence="2">Uncharacterized protein</fullName>
    </submittedName>
</protein>
<evidence type="ECO:0000256" key="1">
    <source>
        <dbReference type="SAM" id="SignalP"/>
    </source>
</evidence>
<name>A0A8S3ZE27_9EUPU</name>
<feature type="non-terminal residue" evidence="2">
    <location>
        <position position="216"/>
    </location>
</feature>
<keyword evidence="3" id="KW-1185">Reference proteome</keyword>
<keyword evidence="1" id="KW-0732">Signal</keyword>
<dbReference type="AlphaFoldDB" id="A0A8S3ZE27"/>
<comment type="caution">
    <text evidence="2">The sequence shown here is derived from an EMBL/GenBank/DDBJ whole genome shotgun (WGS) entry which is preliminary data.</text>
</comment>
<accession>A0A8S3ZE27</accession>
<evidence type="ECO:0000313" key="3">
    <source>
        <dbReference type="Proteomes" id="UP000678393"/>
    </source>
</evidence>
<reference evidence="2" key="1">
    <citation type="submission" date="2021-04" db="EMBL/GenBank/DDBJ databases">
        <authorList>
            <consortium name="Molecular Ecology Group"/>
        </authorList>
    </citation>
    <scope>NUCLEOTIDE SEQUENCE</scope>
</reference>
<proteinExistence type="predicted"/>
<organism evidence="2 3">
    <name type="scientific">Candidula unifasciata</name>
    <dbReference type="NCBI Taxonomy" id="100452"/>
    <lineage>
        <taxon>Eukaryota</taxon>
        <taxon>Metazoa</taxon>
        <taxon>Spiralia</taxon>
        <taxon>Lophotrochozoa</taxon>
        <taxon>Mollusca</taxon>
        <taxon>Gastropoda</taxon>
        <taxon>Heterobranchia</taxon>
        <taxon>Euthyneura</taxon>
        <taxon>Panpulmonata</taxon>
        <taxon>Eupulmonata</taxon>
        <taxon>Stylommatophora</taxon>
        <taxon>Helicina</taxon>
        <taxon>Helicoidea</taxon>
        <taxon>Geomitridae</taxon>
        <taxon>Candidula</taxon>
    </lineage>
</organism>
<dbReference type="OrthoDB" id="6095964at2759"/>
<dbReference type="EMBL" id="CAJHNH020001998">
    <property type="protein sequence ID" value="CAG5125241.1"/>
    <property type="molecule type" value="Genomic_DNA"/>
</dbReference>
<feature type="non-terminal residue" evidence="2">
    <location>
        <position position="1"/>
    </location>
</feature>